<evidence type="ECO:0000256" key="1">
    <source>
        <dbReference type="SAM" id="MobiDB-lite"/>
    </source>
</evidence>
<organism evidence="2 3">
    <name type="scientific">Aldrovandia affinis</name>
    <dbReference type="NCBI Taxonomy" id="143900"/>
    <lineage>
        <taxon>Eukaryota</taxon>
        <taxon>Metazoa</taxon>
        <taxon>Chordata</taxon>
        <taxon>Craniata</taxon>
        <taxon>Vertebrata</taxon>
        <taxon>Euteleostomi</taxon>
        <taxon>Actinopterygii</taxon>
        <taxon>Neopterygii</taxon>
        <taxon>Teleostei</taxon>
        <taxon>Notacanthiformes</taxon>
        <taxon>Halosauridae</taxon>
        <taxon>Aldrovandia</taxon>
    </lineage>
</organism>
<sequence>MPTARPSRQAVKTGRSDCRACGCRRPPRGGSPARAEPSQSFPIRFPSSSPPMESGTLLSRELQFSPNASAQPLTSAPSLVVPARPPRQIAHPLEEPGTGSASQERLQGSGGRAEAAEGSWCGAGRLVPRRCRWANTTVFG</sequence>
<protein>
    <submittedName>
        <fullName evidence="2">Uncharacterized protein</fullName>
    </submittedName>
</protein>
<reference evidence="2" key="1">
    <citation type="journal article" date="2023" name="Science">
        <title>Genome structures resolve the early diversification of teleost fishes.</title>
        <authorList>
            <person name="Parey E."/>
            <person name="Louis A."/>
            <person name="Montfort J."/>
            <person name="Bouchez O."/>
            <person name="Roques C."/>
            <person name="Iampietro C."/>
            <person name="Lluch J."/>
            <person name="Castinel A."/>
            <person name="Donnadieu C."/>
            <person name="Desvignes T."/>
            <person name="Floi Bucao C."/>
            <person name="Jouanno E."/>
            <person name="Wen M."/>
            <person name="Mejri S."/>
            <person name="Dirks R."/>
            <person name="Jansen H."/>
            <person name="Henkel C."/>
            <person name="Chen W.J."/>
            <person name="Zahm M."/>
            <person name="Cabau C."/>
            <person name="Klopp C."/>
            <person name="Thompson A.W."/>
            <person name="Robinson-Rechavi M."/>
            <person name="Braasch I."/>
            <person name="Lecointre G."/>
            <person name="Bobe J."/>
            <person name="Postlethwait J.H."/>
            <person name="Berthelot C."/>
            <person name="Roest Crollius H."/>
            <person name="Guiguen Y."/>
        </authorList>
    </citation>
    <scope>NUCLEOTIDE SEQUENCE</scope>
    <source>
        <strain evidence="2">NC1722</strain>
    </source>
</reference>
<proteinExistence type="predicted"/>
<keyword evidence="3" id="KW-1185">Reference proteome</keyword>
<gene>
    <name evidence="2" type="ORF">AAFF_G00068880</name>
</gene>
<feature type="compositionally biased region" description="Polar residues" evidence="1">
    <location>
        <begin position="62"/>
        <end position="77"/>
    </location>
</feature>
<dbReference type="Proteomes" id="UP001221898">
    <property type="component" value="Unassembled WGS sequence"/>
</dbReference>
<name>A0AAD7WEH3_9TELE</name>
<dbReference type="AlphaFoldDB" id="A0AAD7WEH3"/>
<feature type="region of interest" description="Disordered" evidence="1">
    <location>
        <begin position="1"/>
        <end position="118"/>
    </location>
</feature>
<accession>A0AAD7WEH3</accession>
<evidence type="ECO:0000313" key="3">
    <source>
        <dbReference type="Proteomes" id="UP001221898"/>
    </source>
</evidence>
<comment type="caution">
    <text evidence="2">The sequence shown here is derived from an EMBL/GenBank/DDBJ whole genome shotgun (WGS) entry which is preliminary data.</text>
</comment>
<feature type="compositionally biased region" description="Low complexity" evidence="1">
    <location>
        <begin position="28"/>
        <end position="51"/>
    </location>
</feature>
<evidence type="ECO:0000313" key="2">
    <source>
        <dbReference type="EMBL" id="KAJ8392984.1"/>
    </source>
</evidence>
<dbReference type="EMBL" id="JAINUG010000141">
    <property type="protein sequence ID" value="KAJ8392984.1"/>
    <property type="molecule type" value="Genomic_DNA"/>
</dbReference>